<dbReference type="PANTHER" id="PTHR20857:SF15">
    <property type="entry name" value="THIAMINE-PHOSPHATE SYNTHASE"/>
    <property type="match status" value="1"/>
</dbReference>
<feature type="domain" description="Thiamine phosphate synthase/TenI" evidence="5">
    <location>
        <begin position="18"/>
        <end position="178"/>
    </location>
</feature>
<evidence type="ECO:0000256" key="2">
    <source>
        <dbReference type="ARBA" id="ARBA00022977"/>
    </source>
</evidence>
<keyword evidence="7" id="KW-1185">Reference proteome</keyword>
<gene>
    <name evidence="6" type="ORF">GCM10011505_37220</name>
</gene>
<dbReference type="Pfam" id="PF02581">
    <property type="entry name" value="TMP-TENI"/>
    <property type="match status" value="1"/>
</dbReference>
<evidence type="ECO:0000256" key="3">
    <source>
        <dbReference type="SAM" id="MobiDB-lite"/>
    </source>
</evidence>
<evidence type="ECO:0000259" key="5">
    <source>
        <dbReference type="Pfam" id="PF02581"/>
    </source>
</evidence>
<dbReference type="InterPro" id="IPR013785">
    <property type="entry name" value="Aldolase_TIM"/>
</dbReference>
<dbReference type="InterPro" id="IPR036206">
    <property type="entry name" value="ThiamineP_synth_sf"/>
</dbReference>
<comment type="caution">
    <text evidence="6">The sequence shown here is derived from an EMBL/GenBank/DDBJ whole genome shotgun (WGS) entry which is preliminary data.</text>
</comment>
<reference evidence="7" key="1">
    <citation type="journal article" date="2019" name="Int. J. Syst. Evol. Microbiol.">
        <title>The Global Catalogue of Microorganisms (GCM) 10K type strain sequencing project: providing services to taxonomists for standard genome sequencing and annotation.</title>
        <authorList>
            <consortium name="The Broad Institute Genomics Platform"/>
            <consortium name="The Broad Institute Genome Sequencing Center for Infectious Disease"/>
            <person name="Wu L."/>
            <person name="Ma J."/>
        </authorList>
    </citation>
    <scope>NUCLEOTIDE SEQUENCE [LARGE SCALE GENOMIC DNA]</scope>
    <source>
        <strain evidence="7">CGMCC 1.10188</strain>
    </source>
</reference>
<keyword evidence="2" id="KW-0784">Thiamine biosynthesis</keyword>
<dbReference type="SUPFAM" id="SSF51391">
    <property type="entry name" value="Thiamin phosphate synthase"/>
    <property type="match status" value="1"/>
</dbReference>
<dbReference type="Gene3D" id="3.20.20.70">
    <property type="entry name" value="Aldolase class I"/>
    <property type="match status" value="1"/>
</dbReference>
<dbReference type="Proteomes" id="UP000603352">
    <property type="component" value="Unassembled WGS sequence"/>
</dbReference>
<name>A0ABQ1IXS1_9PROT</name>
<keyword evidence="4" id="KW-1133">Transmembrane helix</keyword>
<proteinExistence type="predicted"/>
<dbReference type="InterPro" id="IPR022998">
    <property type="entry name" value="ThiamineP_synth_TenI"/>
</dbReference>
<keyword evidence="4" id="KW-0812">Transmembrane</keyword>
<feature type="region of interest" description="Disordered" evidence="3">
    <location>
        <begin position="1"/>
        <end position="20"/>
    </location>
</feature>
<dbReference type="PANTHER" id="PTHR20857">
    <property type="entry name" value="THIAMINE-PHOSPHATE PYROPHOSPHORYLASE"/>
    <property type="match status" value="1"/>
</dbReference>
<feature type="transmembrane region" description="Helical" evidence="4">
    <location>
        <begin position="56"/>
        <end position="78"/>
    </location>
</feature>
<evidence type="ECO:0000256" key="4">
    <source>
        <dbReference type="SAM" id="Phobius"/>
    </source>
</evidence>
<protein>
    <submittedName>
        <fullName evidence="6">Thiamine phosphate synthase</fullName>
    </submittedName>
</protein>
<organism evidence="6 7">
    <name type="scientific">Tistrella bauzanensis</name>
    <dbReference type="NCBI Taxonomy" id="657419"/>
    <lineage>
        <taxon>Bacteria</taxon>
        <taxon>Pseudomonadati</taxon>
        <taxon>Pseudomonadota</taxon>
        <taxon>Alphaproteobacteria</taxon>
        <taxon>Geminicoccales</taxon>
        <taxon>Geminicoccaceae</taxon>
        <taxon>Tistrella</taxon>
    </lineage>
</organism>
<dbReference type="CDD" id="cd00564">
    <property type="entry name" value="TMP_TenI"/>
    <property type="match status" value="1"/>
</dbReference>
<accession>A0ABQ1IXS1</accession>
<keyword evidence="4" id="KW-0472">Membrane</keyword>
<dbReference type="RefSeq" id="WP_188580633.1">
    <property type="nucleotide sequence ID" value="NZ_BMDZ01000051.1"/>
</dbReference>
<dbReference type="EMBL" id="BMDZ01000051">
    <property type="protein sequence ID" value="GGB52782.1"/>
    <property type="molecule type" value="Genomic_DNA"/>
</dbReference>
<evidence type="ECO:0000313" key="6">
    <source>
        <dbReference type="EMBL" id="GGB52782.1"/>
    </source>
</evidence>
<comment type="pathway">
    <text evidence="1">Cofactor biosynthesis; thiamine diphosphate biosynthesis.</text>
</comment>
<sequence length="182" mass="19726">MHRLTVLVTDRPRQGPPEAGLTRGLRRGDAVLLRDYPAADRPALARRWRAITRARGLVLIIAGDIGLALAVGADGLHLPGHLMHRPDIQRRPRPMLVTAAAHGRVDLIRARRLKVDLVLVSPVLPTRSHPGARVLGPLRFRALATRAGLPVLAMGGMTATTFRQVTPCPNLKGFAAIDAFAR</sequence>
<evidence type="ECO:0000313" key="7">
    <source>
        <dbReference type="Proteomes" id="UP000603352"/>
    </source>
</evidence>
<evidence type="ECO:0000256" key="1">
    <source>
        <dbReference type="ARBA" id="ARBA00004948"/>
    </source>
</evidence>